<reference evidence="1" key="1">
    <citation type="submission" date="2021-03" db="EMBL/GenBank/DDBJ databases">
        <authorList>
            <consortium name="DOE Joint Genome Institute"/>
            <person name="Ahrendt S."/>
            <person name="Looney B.P."/>
            <person name="Miyauchi S."/>
            <person name="Morin E."/>
            <person name="Drula E."/>
            <person name="Courty P.E."/>
            <person name="Chicoki N."/>
            <person name="Fauchery L."/>
            <person name="Kohler A."/>
            <person name="Kuo A."/>
            <person name="Labutti K."/>
            <person name="Pangilinan J."/>
            <person name="Lipzen A."/>
            <person name="Riley R."/>
            <person name="Andreopoulos W."/>
            <person name="He G."/>
            <person name="Johnson J."/>
            <person name="Barry K.W."/>
            <person name="Grigoriev I.V."/>
            <person name="Nagy L."/>
            <person name="Hibbett D."/>
            <person name="Henrissat B."/>
            <person name="Matheny P.B."/>
            <person name="Labbe J."/>
            <person name="Martin F."/>
        </authorList>
    </citation>
    <scope>NUCLEOTIDE SEQUENCE</scope>
    <source>
        <strain evidence="1">HHB10654</strain>
    </source>
</reference>
<keyword evidence="2" id="KW-1185">Reference proteome</keyword>
<feature type="non-terminal residue" evidence="1">
    <location>
        <position position="101"/>
    </location>
</feature>
<protein>
    <submittedName>
        <fullName evidence="1">Uncharacterized protein</fullName>
    </submittedName>
</protein>
<proteinExistence type="predicted"/>
<dbReference type="EMBL" id="MU277247">
    <property type="protein sequence ID" value="KAI0057452.1"/>
    <property type="molecule type" value="Genomic_DNA"/>
</dbReference>
<reference evidence="1" key="2">
    <citation type="journal article" date="2022" name="New Phytol.">
        <title>Evolutionary transition to the ectomycorrhizal habit in the genomes of a hyperdiverse lineage of mushroom-forming fungi.</title>
        <authorList>
            <person name="Looney B."/>
            <person name="Miyauchi S."/>
            <person name="Morin E."/>
            <person name="Drula E."/>
            <person name="Courty P.E."/>
            <person name="Kohler A."/>
            <person name="Kuo A."/>
            <person name="LaButti K."/>
            <person name="Pangilinan J."/>
            <person name="Lipzen A."/>
            <person name="Riley R."/>
            <person name="Andreopoulos W."/>
            <person name="He G."/>
            <person name="Johnson J."/>
            <person name="Nolan M."/>
            <person name="Tritt A."/>
            <person name="Barry K.W."/>
            <person name="Grigoriev I.V."/>
            <person name="Nagy L.G."/>
            <person name="Hibbett D."/>
            <person name="Henrissat B."/>
            <person name="Matheny P.B."/>
            <person name="Labbe J."/>
            <person name="Martin F.M."/>
        </authorList>
    </citation>
    <scope>NUCLEOTIDE SEQUENCE</scope>
    <source>
        <strain evidence="1">HHB10654</strain>
    </source>
</reference>
<evidence type="ECO:0000313" key="2">
    <source>
        <dbReference type="Proteomes" id="UP000814140"/>
    </source>
</evidence>
<gene>
    <name evidence="1" type="ORF">BV25DRAFT_1762479</name>
</gene>
<dbReference type="Proteomes" id="UP000814140">
    <property type="component" value="Unassembled WGS sequence"/>
</dbReference>
<sequence length="101" mass="12032">PFHDSTDVDIVVRSRDHVDFYTHKIFLSYASSYFKCHFLLPPKDSYRSQNTFHIMNLEEDARTIDMMLRFCYPRSCYPEEPQLDGFDAIKHAMQLAKKYSL</sequence>
<feature type="non-terminal residue" evidence="1">
    <location>
        <position position="1"/>
    </location>
</feature>
<comment type="caution">
    <text evidence="1">The sequence shown here is derived from an EMBL/GenBank/DDBJ whole genome shotgun (WGS) entry which is preliminary data.</text>
</comment>
<accession>A0ACB8SMK8</accession>
<name>A0ACB8SMK8_9AGAM</name>
<evidence type="ECO:0000313" key="1">
    <source>
        <dbReference type="EMBL" id="KAI0057452.1"/>
    </source>
</evidence>
<organism evidence="1 2">
    <name type="scientific">Artomyces pyxidatus</name>
    <dbReference type="NCBI Taxonomy" id="48021"/>
    <lineage>
        <taxon>Eukaryota</taxon>
        <taxon>Fungi</taxon>
        <taxon>Dikarya</taxon>
        <taxon>Basidiomycota</taxon>
        <taxon>Agaricomycotina</taxon>
        <taxon>Agaricomycetes</taxon>
        <taxon>Russulales</taxon>
        <taxon>Auriscalpiaceae</taxon>
        <taxon>Artomyces</taxon>
    </lineage>
</organism>